<organism evidence="8">
    <name type="scientific">Toxoplasma gondii (strain ATCC 50861 / VEG)</name>
    <dbReference type="NCBI Taxonomy" id="432359"/>
    <lineage>
        <taxon>Eukaryota</taxon>
        <taxon>Sar</taxon>
        <taxon>Alveolata</taxon>
        <taxon>Apicomplexa</taxon>
        <taxon>Conoidasida</taxon>
        <taxon>Coccidia</taxon>
        <taxon>Eucoccidiorida</taxon>
        <taxon>Eimeriorina</taxon>
        <taxon>Sarcocystidae</taxon>
        <taxon>Toxoplasma</taxon>
    </lineage>
</organism>
<dbReference type="GO" id="GO:0008017">
    <property type="term" value="F:microtubule binding"/>
    <property type="evidence" value="ECO:0007669"/>
    <property type="project" value="InterPro"/>
</dbReference>
<dbReference type="InterPro" id="IPR019821">
    <property type="entry name" value="Kinesin_motor_CS"/>
</dbReference>
<dbReference type="Gene3D" id="3.40.850.10">
    <property type="entry name" value="Kinesin motor domain"/>
    <property type="match status" value="2"/>
</dbReference>
<feature type="region of interest" description="Disordered" evidence="6">
    <location>
        <begin position="469"/>
        <end position="489"/>
    </location>
</feature>
<feature type="compositionally biased region" description="Low complexity" evidence="6">
    <location>
        <begin position="1272"/>
        <end position="1297"/>
    </location>
</feature>
<keyword evidence="4" id="KW-0505">Motor protein</keyword>
<evidence type="ECO:0000256" key="5">
    <source>
        <dbReference type="PROSITE-ProRule" id="PRU00283"/>
    </source>
</evidence>
<dbReference type="PROSITE" id="PS50067">
    <property type="entry name" value="KINESIN_MOTOR_2"/>
    <property type="match status" value="1"/>
</dbReference>
<accession>A0A0F7V5J3</accession>
<feature type="compositionally biased region" description="Low complexity" evidence="6">
    <location>
        <begin position="685"/>
        <end position="703"/>
    </location>
</feature>
<feature type="region of interest" description="Disordered" evidence="6">
    <location>
        <begin position="681"/>
        <end position="907"/>
    </location>
</feature>
<feature type="compositionally biased region" description="Basic and acidic residues" evidence="6">
    <location>
        <begin position="1082"/>
        <end position="1105"/>
    </location>
</feature>
<dbReference type="GO" id="GO:0005524">
    <property type="term" value="F:ATP binding"/>
    <property type="evidence" value="ECO:0007669"/>
    <property type="project" value="UniProtKB-KW"/>
</dbReference>
<feature type="domain" description="Kinesin motor" evidence="7">
    <location>
        <begin position="1"/>
        <end position="547"/>
    </location>
</feature>
<evidence type="ECO:0000256" key="2">
    <source>
        <dbReference type="ARBA" id="ARBA00022840"/>
    </source>
</evidence>
<dbReference type="Pfam" id="PF00225">
    <property type="entry name" value="Kinesin"/>
    <property type="match status" value="2"/>
</dbReference>
<sequence length="1387" mass="152190">MAAPDGSVVSVLVRVRASVDASDCRRVISFRHASAVELAEPHELQPPAKRNELSWCSHLSASPDDEKQQETCAVVTLQKSADFPDDGIGPLKKECRKPWEELTRWGVRTPPQAERHHQPATKETSKETLYKRGNTGKMHTFHVDGVLEETASQDDVFRQAGIPAALAALQGINSSLIVFQCRATAVEIYCERLRDLFTLVLREDPQHGVVVAGLTEKTIKSADDLLRVFRVALRRRRFRETPKNATSSRSHTVLSLHVDTRTIAKGTVVTSCSSLHLVDLAGAERQTPQETHFAVPASSLWLSSAAVNEKRKEEKTLMEEACFINKSLSALMAVISEAANRRNHGRTSGLSPQAFPASSSSSFVPSSSPPSPLPPSPSVLSSAASVPFSLPSLVSSSVASRPPTSAHSGSVSLPLSAQTSSSSAFAPSSSVCSSSDSCVLSSSTSCSFNQSLHHVGTWARGPSVSAGICGDSGTGRQKRSSTRQAHVATEGKQAPLLRVRDSKLTFLLKNALDGRARVILVATVSPLAADFSATLATLQLAQNARRIRGNPVEHQEALSPHSSFSPSPLARELFRLRALLSHFQHSAPLRQMPQSYPGSSPLCRQQSSPRSGTLCPSCAPPLPGTAEERRPQLEEVSASVCTSSLSAVCPLLHWGNRKRKGQTCSSAPESASRLPSVSPSCLWEAQHSQQRASAPSASADPRSVLQLSTADSHPLLPAPQFLSSSPNPVSRFPPSSEANANEEWTGTHAGEEERNEEERRETGTRRGEEVTQEGETEKPLNGEKRRANAKDVRLHAEQHRRRGGENSRGETTANDRREESAANGERRILEETEAGKPEKTKETYYSLGGLDRRLKGTEDTTEAIQGGGGIEEDRREENEETDRGEEEHAETPRFQNGQNGNCCREETSHEMTVLKTAASEGDESVVYTGIDTVKDGRKDSEERKNRLSRGGASELVCLARLTSEQSVSSVPRLPTELARVVQQLRRLKRERDRLSKRIGFLQKFVRKRLTAGNETARPKRAHAVYQLSMERLRPRGELGREESDKQGREDNRKGKSECGERRGGEHEVDGHTDERQDEEEVREEKTRREREREPEEEREEKREEREDGEEERGDGEKARRLEPAELRGEAREERREGGEDEKATMMEREREPGDASRLGDREADTEVGRTRKDKHPKKGDIRWHLTRNANQTDSTKAEEARWGSTASSPAIVCLPAKTRQPRRLAELSSEGGKAPSNCSLDVASSETLLWMRFTPESKKQKRTGKPRRSDPKVSSGPSSSRLHLLPPRSLPQSASSSSVSFLSSATSLYAGFPGERNGSVTGCRTEEDPHTRVLGLASVDRQKPGFFCKSETGALSRSSLLSTKALAAKRAVARCPLEEDGRSRVSK</sequence>
<reference evidence="8" key="1">
    <citation type="journal article" date="2015" name="PLoS ONE">
        <title>Comprehensive Evaluation of Toxoplasma gondii VEG and Neospora caninum LIV Genomes with Tachyzoite Stage Transcriptome and Proteome Defines Novel Transcript Features.</title>
        <authorList>
            <person name="Ramaprasad A."/>
            <person name="Mourier T."/>
            <person name="Naeem R."/>
            <person name="Malas T.B."/>
            <person name="Moussa E."/>
            <person name="Panigrahi A."/>
            <person name="Vermont S.J."/>
            <person name="Otto T.D."/>
            <person name="Wastling J."/>
            <person name="Pain A."/>
        </authorList>
    </citation>
    <scope>NUCLEOTIDE SEQUENCE</scope>
    <source>
        <strain evidence="8">VEG</strain>
    </source>
</reference>
<dbReference type="PANTHER" id="PTHR47968">
    <property type="entry name" value="CENTROMERE PROTEIN E"/>
    <property type="match status" value="1"/>
</dbReference>
<dbReference type="SUPFAM" id="SSF52540">
    <property type="entry name" value="P-loop containing nucleoside triphosphate hydrolases"/>
    <property type="match status" value="2"/>
</dbReference>
<protein>
    <submittedName>
        <fullName evidence="8">Kinesin motor domain-containing protein</fullName>
    </submittedName>
</protein>
<dbReference type="GO" id="GO:0007018">
    <property type="term" value="P:microtubule-based movement"/>
    <property type="evidence" value="ECO:0007669"/>
    <property type="project" value="InterPro"/>
</dbReference>
<dbReference type="PANTHER" id="PTHR47968:SF75">
    <property type="entry name" value="CENTROMERE-ASSOCIATED PROTEIN E"/>
    <property type="match status" value="1"/>
</dbReference>
<feature type="region of interest" description="Disordered" evidence="6">
    <location>
        <begin position="1012"/>
        <end position="1297"/>
    </location>
</feature>
<dbReference type="PROSITE" id="PS00411">
    <property type="entry name" value="KINESIN_MOTOR_1"/>
    <property type="match status" value="1"/>
</dbReference>
<dbReference type="InterPro" id="IPR027640">
    <property type="entry name" value="Kinesin-like_fam"/>
</dbReference>
<name>A0A0F7V5J3_TOXGV</name>
<feature type="compositionally biased region" description="Basic and acidic residues" evidence="6">
    <location>
        <begin position="1030"/>
        <end position="1074"/>
    </location>
</feature>
<evidence type="ECO:0000256" key="4">
    <source>
        <dbReference type="ARBA" id="ARBA00023175"/>
    </source>
</evidence>
<dbReference type="InterPro" id="IPR001752">
    <property type="entry name" value="Kinesin_motor_dom"/>
</dbReference>
<dbReference type="EMBL" id="LN714501">
    <property type="protein sequence ID" value="CEL77782.1"/>
    <property type="molecule type" value="Genomic_DNA"/>
</dbReference>
<evidence type="ECO:0000256" key="3">
    <source>
        <dbReference type="ARBA" id="ARBA00023054"/>
    </source>
</evidence>
<proteinExistence type="inferred from homology"/>
<feature type="compositionally biased region" description="Basic and acidic residues" evidence="6">
    <location>
        <begin position="1114"/>
        <end position="1170"/>
    </location>
</feature>
<dbReference type="InterPro" id="IPR036961">
    <property type="entry name" value="Kinesin_motor_dom_sf"/>
</dbReference>
<evidence type="ECO:0000313" key="8">
    <source>
        <dbReference type="EMBL" id="CEL77782.1"/>
    </source>
</evidence>
<dbReference type="PRINTS" id="PR00380">
    <property type="entry name" value="KINESINHEAVY"/>
</dbReference>
<comment type="caution">
    <text evidence="5">Lacks conserved residue(s) required for the propagation of feature annotation.</text>
</comment>
<evidence type="ECO:0000256" key="1">
    <source>
        <dbReference type="ARBA" id="ARBA00022741"/>
    </source>
</evidence>
<dbReference type="GO" id="GO:0003777">
    <property type="term" value="F:microtubule motor activity"/>
    <property type="evidence" value="ECO:0007669"/>
    <property type="project" value="InterPro"/>
</dbReference>
<keyword evidence="2" id="KW-0067">ATP-binding</keyword>
<gene>
    <name evidence="8" type="ORF">BN1205_100970</name>
</gene>
<keyword evidence="3" id="KW-0175">Coiled coil</keyword>
<feature type="compositionally biased region" description="Basic and acidic residues" evidence="6">
    <location>
        <begin position="749"/>
        <end position="842"/>
    </location>
</feature>
<dbReference type="InterPro" id="IPR027417">
    <property type="entry name" value="P-loop_NTPase"/>
</dbReference>
<dbReference type="SMART" id="SM00129">
    <property type="entry name" value="KISc"/>
    <property type="match status" value="1"/>
</dbReference>
<keyword evidence="1" id="KW-0547">Nucleotide-binding</keyword>
<comment type="similarity">
    <text evidence="5">Belongs to the TRAFAC class myosin-kinesin ATPase superfamily. Kinesin family.</text>
</comment>
<evidence type="ECO:0000256" key="6">
    <source>
        <dbReference type="SAM" id="MobiDB-lite"/>
    </source>
</evidence>
<feature type="compositionally biased region" description="Polar residues" evidence="6">
    <location>
        <begin position="1236"/>
        <end position="1247"/>
    </location>
</feature>
<evidence type="ECO:0000259" key="7">
    <source>
        <dbReference type="PROSITE" id="PS50067"/>
    </source>
</evidence>